<evidence type="ECO:0000313" key="3">
    <source>
        <dbReference type="EMBL" id="NER30549.1"/>
    </source>
</evidence>
<dbReference type="InterPro" id="IPR038157">
    <property type="entry name" value="FeoA_core_dom"/>
</dbReference>
<dbReference type="SUPFAM" id="SSF50037">
    <property type="entry name" value="C-terminal domain of transcriptional repressors"/>
    <property type="match status" value="1"/>
</dbReference>
<dbReference type="InterPro" id="IPR007167">
    <property type="entry name" value="Fe-transptr_FeoA-like"/>
</dbReference>
<keyword evidence="1" id="KW-0408">Iron</keyword>
<evidence type="ECO:0000259" key="2">
    <source>
        <dbReference type="SMART" id="SM00899"/>
    </source>
</evidence>
<proteinExistence type="predicted"/>
<dbReference type="SMART" id="SM00899">
    <property type="entry name" value="FeoA"/>
    <property type="match status" value="1"/>
</dbReference>
<dbReference type="PANTHER" id="PTHR42954:SF2">
    <property type="entry name" value="FE(2+) TRANSPORT PROTEIN A"/>
    <property type="match status" value="1"/>
</dbReference>
<dbReference type="EMBL" id="JAAHFQ010000584">
    <property type="protein sequence ID" value="NER30549.1"/>
    <property type="molecule type" value="Genomic_DNA"/>
</dbReference>
<comment type="caution">
    <text evidence="3">The sequence shown here is derived from an EMBL/GenBank/DDBJ whole genome shotgun (WGS) entry which is preliminary data.</text>
</comment>
<gene>
    <name evidence="3" type="ORF">F6J89_23760</name>
</gene>
<dbReference type="InterPro" id="IPR052713">
    <property type="entry name" value="FeoA"/>
</dbReference>
<dbReference type="Gene3D" id="2.30.30.90">
    <property type="match status" value="1"/>
</dbReference>
<dbReference type="Pfam" id="PF04023">
    <property type="entry name" value="FeoA"/>
    <property type="match status" value="1"/>
</dbReference>
<evidence type="ECO:0000256" key="1">
    <source>
        <dbReference type="ARBA" id="ARBA00023004"/>
    </source>
</evidence>
<dbReference type="PANTHER" id="PTHR42954">
    <property type="entry name" value="FE(2+) TRANSPORT PROTEIN A"/>
    <property type="match status" value="1"/>
</dbReference>
<reference evidence="3" key="1">
    <citation type="submission" date="2019-11" db="EMBL/GenBank/DDBJ databases">
        <title>Genomic insights into an expanded diversity of filamentous marine cyanobacteria reveals the extraordinary biosynthetic potential of Moorea and Okeania.</title>
        <authorList>
            <person name="Ferreira Leao T."/>
            <person name="Wang M."/>
            <person name="Moss N."/>
            <person name="Da Silva R."/>
            <person name="Sanders J."/>
            <person name="Nurk S."/>
            <person name="Gurevich A."/>
            <person name="Humphrey G."/>
            <person name="Reher R."/>
            <person name="Zhu Q."/>
            <person name="Belda-Ferre P."/>
            <person name="Glukhov E."/>
            <person name="Rex R."/>
            <person name="Dorrestein P.C."/>
            <person name="Knight R."/>
            <person name="Pevzner P."/>
            <person name="Gerwick W.H."/>
            <person name="Gerwick L."/>
        </authorList>
    </citation>
    <scope>NUCLEOTIDE SEQUENCE</scope>
    <source>
        <strain evidence="3">SIO1C4</strain>
    </source>
</reference>
<organism evidence="3">
    <name type="scientific">Symploca sp. SIO1C4</name>
    <dbReference type="NCBI Taxonomy" id="2607765"/>
    <lineage>
        <taxon>Bacteria</taxon>
        <taxon>Bacillati</taxon>
        <taxon>Cyanobacteriota</taxon>
        <taxon>Cyanophyceae</taxon>
        <taxon>Coleofasciculales</taxon>
        <taxon>Coleofasciculaceae</taxon>
        <taxon>Symploca</taxon>
    </lineage>
</organism>
<sequence length="110" mass="12390">MHRRRSHEEAMKDRDFPGLKILGKEQKTMNTNTYLRNLAVGSRGRVVGYEMVSGGYTGRLIVMGLTPGTEFTITRHIPMGDCVEIEVHGCNLSLRKHEADALCIEEVDED</sequence>
<dbReference type="GO" id="GO:0046914">
    <property type="term" value="F:transition metal ion binding"/>
    <property type="evidence" value="ECO:0007669"/>
    <property type="project" value="InterPro"/>
</dbReference>
<name>A0A6B3NBR0_9CYAN</name>
<accession>A0A6B3NBR0</accession>
<dbReference type="AlphaFoldDB" id="A0A6B3NBR0"/>
<protein>
    <submittedName>
        <fullName evidence="3">Ferrous iron transport protein A</fullName>
    </submittedName>
</protein>
<dbReference type="InterPro" id="IPR008988">
    <property type="entry name" value="Transcriptional_repressor_C"/>
</dbReference>
<feature type="domain" description="Ferrous iron transporter FeoA-like" evidence="2">
    <location>
        <begin position="33"/>
        <end position="106"/>
    </location>
</feature>